<dbReference type="OrthoDB" id="19711at2759"/>
<reference evidence="14" key="1">
    <citation type="journal article" date="2017" name="Genome Biol.">
        <title>Comparative genomics reveals high biological diversity and specific adaptations in the industrially and medically important fungal genus Aspergillus.</title>
        <authorList>
            <person name="de Vries R.P."/>
            <person name="Riley R."/>
            <person name="Wiebenga A."/>
            <person name="Aguilar-Osorio G."/>
            <person name="Amillis S."/>
            <person name="Uchima C.A."/>
            <person name="Anderluh G."/>
            <person name="Asadollahi M."/>
            <person name="Askin M."/>
            <person name="Barry K."/>
            <person name="Battaglia E."/>
            <person name="Bayram O."/>
            <person name="Benocci T."/>
            <person name="Braus-Stromeyer S.A."/>
            <person name="Caldana C."/>
            <person name="Canovas D."/>
            <person name="Cerqueira G.C."/>
            <person name="Chen F."/>
            <person name="Chen W."/>
            <person name="Choi C."/>
            <person name="Clum A."/>
            <person name="Dos Santos R.A."/>
            <person name="Damasio A.R."/>
            <person name="Diallinas G."/>
            <person name="Emri T."/>
            <person name="Fekete E."/>
            <person name="Flipphi M."/>
            <person name="Freyberg S."/>
            <person name="Gallo A."/>
            <person name="Gournas C."/>
            <person name="Habgood R."/>
            <person name="Hainaut M."/>
            <person name="Harispe M.L."/>
            <person name="Henrissat B."/>
            <person name="Hilden K.S."/>
            <person name="Hope R."/>
            <person name="Hossain A."/>
            <person name="Karabika E."/>
            <person name="Karaffa L."/>
            <person name="Karanyi Z."/>
            <person name="Krasevec N."/>
            <person name="Kuo A."/>
            <person name="Kusch H."/>
            <person name="LaButti K."/>
            <person name="Lagendijk E.L."/>
            <person name="Lapidus A."/>
            <person name="Levasseur A."/>
            <person name="Lindquist E."/>
            <person name="Lipzen A."/>
            <person name="Logrieco A.F."/>
            <person name="MacCabe A."/>
            <person name="Maekelae M.R."/>
            <person name="Malavazi I."/>
            <person name="Melin P."/>
            <person name="Meyer V."/>
            <person name="Mielnichuk N."/>
            <person name="Miskei M."/>
            <person name="Molnar A.P."/>
            <person name="Mule G."/>
            <person name="Ngan C.Y."/>
            <person name="Orejas M."/>
            <person name="Orosz E."/>
            <person name="Ouedraogo J.P."/>
            <person name="Overkamp K.M."/>
            <person name="Park H.-S."/>
            <person name="Perrone G."/>
            <person name="Piumi F."/>
            <person name="Punt P.J."/>
            <person name="Ram A.F."/>
            <person name="Ramon A."/>
            <person name="Rauscher S."/>
            <person name="Record E."/>
            <person name="Riano-Pachon D.M."/>
            <person name="Robert V."/>
            <person name="Roehrig J."/>
            <person name="Ruller R."/>
            <person name="Salamov A."/>
            <person name="Salih N.S."/>
            <person name="Samson R.A."/>
            <person name="Sandor E."/>
            <person name="Sanguinetti M."/>
            <person name="Schuetze T."/>
            <person name="Sepcic K."/>
            <person name="Shelest E."/>
            <person name="Sherlock G."/>
            <person name="Sophianopoulou V."/>
            <person name="Squina F.M."/>
            <person name="Sun H."/>
            <person name="Susca A."/>
            <person name="Todd R.B."/>
            <person name="Tsang A."/>
            <person name="Unkles S.E."/>
            <person name="van de Wiele N."/>
            <person name="van Rossen-Uffink D."/>
            <person name="Oliveira J.V."/>
            <person name="Vesth T.C."/>
            <person name="Visser J."/>
            <person name="Yu J.-H."/>
            <person name="Zhou M."/>
            <person name="Andersen M.R."/>
            <person name="Archer D.B."/>
            <person name="Baker S.E."/>
            <person name="Benoit I."/>
            <person name="Brakhage A.A."/>
            <person name="Braus G.H."/>
            <person name="Fischer R."/>
            <person name="Frisvad J.C."/>
            <person name="Goldman G.H."/>
            <person name="Houbraken J."/>
            <person name="Oakley B."/>
            <person name="Pocsi I."/>
            <person name="Scazzocchio C."/>
            <person name="Seiboth B."/>
            <person name="vanKuyk P.A."/>
            <person name="Wortman J."/>
            <person name="Dyer P.S."/>
            <person name="Grigoriev I.V."/>
        </authorList>
    </citation>
    <scope>NUCLEOTIDE SEQUENCE [LARGE SCALE GENOMIC DNA]</scope>
    <source>
        <strain evidence="14">CBS 506.65</strain>
    </source>
</reference>
<dbReference type="Gene3D" id="2.130.10.10">
    <property type="entry name" value="YVTN repeat-like/Quinoprotein amine dehydrogenase"/>
    <property type="match status" value="2"/>
</dbReference>
<dbReference type="Pfam" id="PF12937">
    <property type="entry name" value="F-box-like"/>
    <property type="match status" value="1"/>
</dbReference>
<feature type="repeat" description="WD" evidence="9">
    <location>
        <begin position="602"/>
        <end position="643"/>
    </location>
</feature>
<evidence type="ECO:0000256" key="7">
    <source>
        <dbReference type="ARBA" id="ARBA00030034"/>
    </source>
</evidence>
<dbReference type="SUPFAM" id="SSF81383">
    <property type="entry name" value="F-box domain"/>
    <property type="match status" value="1"/>
</dbReference>
<dbReference type="SMART" id="SM00256">
    <property type="entry name" value="FBOX"/>
    <property type="match status" value="1"/>
</dbReference>
<sequence>MTPQTTLRRQRPRTATNPPTAPSIPWSHHQGSSCGLNLDVDASLCDEQEQTLVEVFNKECVLEEKDHTVPPPPRRRGAAKSFSHLRHPVGGLRALGRRLSVSIRHKSSSKHAAHEEGTTGHRRNVSGNGGDSHSPWCREPSINRRPSLNSVSALHSFYAPTTLITAPIPGRGLEQPPILPNSLSAGAAARAAAAAQNELARAERHAAKVAEQRVALDSESGIGIDLRDRSELSVLSLSLSLVSPANSLDPVAYLPSEVMAQVLAYLDPDSLMRAELVSSAWRDQASSHHVWRHVFRQAHGRHRASATATKKKQSSGLGKTMPNQDWKKMFLVRRALEYRWKEGKAAAIYLNGHQDSVYCAQFDEDKIITGSRDRTIRVWDAHYPWACRKIIGPSPGNSSSAGPMNNPAQQSTGKAPFLTISPPSSAPDEAEPFELPGAENYHSASILCLQFDDEILVTGSSDYTCIVYDVRNDYRPIRRLQGHRAGVLDVCFDDRYIVSCSKDSTICVWDRQTGALVKKLLGHEGPVNAVQLRGDLIVSASGDGVAKLWNITSGTCVKEFPSKDRGLACIEFSEDARTILTGGNDKVIYQFDANTGDLVQELEGHEGLVRSLHLDSLNGRIVSGSYDMSVKVFDVNTGALSINLPGWTTSWMLSVKSDYRRIVATSQDSRAVIMDFGYGLDGIELLEEW</sequence>
<dbReference type="SUPFAM" id="SSF50978">
    <property type="entry name" value="WD40 repeat-like"/>
    <property type="match status" value="1"/>
</dbReference>
<keyword evidence="14" id="KW-1185">Reference proteome</keyword>
<comment type="subunit">
    <text evidence="3">Component of the SCF(sconB) E3 ubiquitin ligase complex.</text>
</comment>
<dbReference type="PANTHER" id="PTHR22847">
    <property type="entry name" value="WD40 REPEAT PROTEIN"/>
    <property type="match status" value="1"/>
</dbReference>
<accession>A0A1L9SWU2</accession>
<dbReference type="InterPro" id="IPR019775">
    <property type="entry name" value="WD40_repeat_CS"/>
</dbReference>
<evidence type="ECO:0000256" key="10">
    <source>
        <dbReference type="SAM" id="Coils"/>
    </source>
</evidence>
<evidence type="ECO:0000256" key="9">
    <source>
        <dbReference type="PROSITE-ProRule" id="PRU00221"/>
    </source>
</evidence>
<keyword evidence="10" id="KW-0175">Coiled coil</keyword>
<evidence type="ECO:0000256" key="11">
    <source>
        <dbReference type="SAM" id="MobiDB-lite"/>
    </source>
</evidence>
<dbReference type="Gene3D" id="1.20.1280.50">
    <property type="match status" value="1"/>
</dbReference>
<dbReference type="PRINTS" id="PR00320">
    <property type="entry name" value="GPROTEINBRPT"/>
</dbReference>
<dbReference type="PROSITE" id="PS50082">
    <property type="entry name" value="WD_REPEATS_2"/>
    <property type="match status" value="4"/>
</dbReference>
<proteinExistence type="inferred from homology"/>
<feature type="compositionally biased region" description="Basic residues" evidence="11">
    <location>
        <begin position="302"/>
        <end position="313"/>
    </location>
</feature>
<feature type="compositionally biased region" description="Low complexity" evidence="11">
    <location>
        <begin position="1"/>
        <end position="18"/>
    </location>
</feature>
<keyword evidence="6" id="KW-0677">Repeat</keyword>
<dbReference type="InterPro" id="IPR001810">
    <property type="entry name" value="F-box_dom"/>
</dbReference>
<dbReference type="Pfam" id="PF00400">
    <property type="entry name" value="WD40"/>
    <property type="match status" value="6"/>
</dbReference>
<dbReference type="InterPro" id="IPR015943">
    <property type="entry name" value="WD40/YVTN_repeat-like_dom_sf"/>
</dbReference>
<evidence type="ECO:0000256" key="2">
    <source>
        <dbReference type="ARBA" id="ARBA00007968"/>
    </source>
</evidence>
<feature type="region of interest" description="Disordered" evidence="11">
    <location>
        <begin position="302"/>
        <end position="321"/>
    </location>
</feature>
<dbReference type="InterPro" id="IPR020472">
    <property type="entry name" value="WD40_PAC1"/>
</dbReference>
<feature type="region of interest" description="Disordered" evidence="11">
    <location>
        <begin position="64"/>
        <end position="83"/>
    </location>
</feature>
<dbReference type="VEuPathDB" id="FungiDB:ASPZODRAFT_56065"/>
<dbReference type="EMBL" id="KV878336">
    <property type="protein sequence ID" value="OJJ51665.1"/>
    <property type="molecule type" value="Genomic_DNA"/>
</dbReference>
<evidence type="ECO:0000256" key="8">
    <source>
        <dbReference type="ARBA" id="ARBA00032113"/>
    </source>
</evidence>
<dbReference type="PROSITE" id="PS50294">
    <property type="entry name" value="WD_REPEATS_REGION"/>
    <property type="match status" value="4"/>
</dbReference>
<feature type="repeat" description="WD" evidence="9">
    <location>
        <begin position="480"/>
        <end position="519"/>
    </location>
</feature>
<dbReference type="PROSITE" id="PS50181">
    <property type="entry name" value="FBOX"/>
    <property type="match status" value="1"/>
</dbReference>
<dbReference type="Proteomes" id="UP000184188">
    <property type="component" value="Unassembled WGS sequence"/>
</dbReference>
<name>A0A1L9SWU2_9EURO</name>
<feature type="region of interest" description="Disordered" evidence="11">
    <location>
        <begin position="1"/>
        <end position="31"/>
    </location>
</feature>
<dbReference type="SMART" id="SM00320">
    <property type="entry name" value="WD40"/>
    <property type="match status" value="6"/>
</dbReference>
<comment type="function">
    <text evidence="1">Component of the SCF(sconB) E3 ubiquitin ligase complex involved in the regulation of sulfur metabolite repression, probably by mediating the inactivation or degradation of the metR transcription factor.</text>
</comment>
<feature type="compositionally biased region" description="Low complexity" evidence="11">
    <location>
        <begin position="396"/>
        <end position="408"/>
    </location>
</feature>
<dbReference type="PANTHER" id="PTHR22847:SF745">
    <property type="entry name" value="F-BOX_WD REPEAT-CONTAINING PROTEIN 7"/>
    <property type="match status" value="1"/>
</dbReference>
<evidence type="ECO:0000259" key="12">
    <source>
        <dbReference type="PROSITE" id="PS50181"/>
    </source>
</evidence>
<comment type="similarity">
    <text evidence="2">Belongs to the WD repeat MET30/SCONB/SCON-2 family.</text>
</comment>
<feature type="domain" description="F-box" evidence="12">
    <location>
        <begin position="248"/>
        <end position="294"/>
    </location>
</feature>
<evidence type="ECO:0000313" key="13">
    <source>
        <dbReference type="EMBL" id="OJJ51665.1"/>
    </source>
</evidence>
<evidence type="ECO:0000313" key="14">
    <source>
        <dbReference type="Proteomes" id="UP000184188"/>
    </source>
</evidence>
<feature type="coiled-coil region" evidence="10">
    <location>
        <begin position="185"/>
        <end position="212"/>
    </location>
</feature>
<dbReference type="CDD" id="cd00200">
    <property type="entry name" value="WD40"/>
    <property type="match status" value="1"/>
</dbReference>
<organism evidence="13 14">
    <name type="scientific">Penicilliopsis zonata CBS 506.65</name>
    <dbReference type="NCBI Taxonomy" id="1073090"/>
    <lineage>
        <taxon>Eukaryota</taxon>
        <taxon>Fungi</taxon>
        <taxon>Dikarya</taxon>
        <taxon>Ascomycota</taxon>
        <taxon>Pezizomycotina</taxon>
        <taxon>Eurotiomycetes</taxon>
        <taxon>Eurotiomycetidae</taxon>
        <taxon>Eurotiales</taxon>
        <taxon>Aspergillaceae</taxon>
        <taxon>Penicilliopsis</taxon>
    </lineage>
</organism>
<evidence type="ECO:0000256" key="4">
    <source>
        <dbReference type="ARBA" id="ARBA00015819"/>
    </source>
</evidence>
<dbReference type="InterPro" id="IPR036322">
    <property type="entry name" value="WD40_repeat_dom_sf"/>
</dbReference>
<dbReference type="PROSITE" id="PS00678">
    <property type="entry name" value="WD_REPEATS_1"/>
    <property type="match status" value="1"/>
</dbReference>
<protein>
    <recommendedName>
        <fullName evidence="4">Probable E3 ubiquitin ligase complex SCF subunit sconB</fullName>
    </recommendedName>
    <alternativeName>
        <fullName evidence="8">Sulfur controller B</fullName>
    </alternativeName>
    <alternativeName>
        <fullName evidence="7">Sulfur metabolite repression control protein B</fullName>
    </alternativeName>
</protein>
<evidence type="ECO:0000256" key="1">
    <source>
        <dbReference type="ARBA" id="ARBA00002730"/>
    </source>
</evidence>
<feature type="repeat" description="WD" evidence="9">
    <location>
        <begin position="520"/>
        <end position="559"/>
    </location>
</feature>
<dbReference type="AlphaFoldDB" id="A0A1L9SWU2"/>
<evidence type="ECO:0000256" key="6">
    <source>
        <dbReference type="ARBA" id="ARBA00022737"/>
    </source>
</evidence>
<gene>
    <name evidence="13" type="ORF">ASPZODRAFT_56065</name>
</gene>
<evidence type="ECO:0000256" key="5">
    <source>
        <dbReference type="ARBA" id="ARBA00022574"/>
    </source>
</evidence>
<dbReference type="InterPro" id="IPR036047">
    <property type="entry name" value="F-box-like_dom_sf"/>
</dbReference>
<dbReference type="STRING" id="1073090.A0A1L9SWU2"/>
<dbReference type="RefSeq" id="XP_022586175.1">
    <property type="nucleotide sequence ID" value="XM_022728584.1"/>
</dbReference>
<dbReference type="GeneID" id="34615048"/>
<keyword evidence="5 9" id="KW-0853">WD repeat</keyword>
<feature type="compositionally biased region" description="Basic residues" evidence="11">
    <location>
        <begin position="73"/>
        <end position="83"/>
    </location>
</feature>
<dbReference type="InterPro" id="IPR001680">
    <property type="entry name" value="WD40_rpt"/>
</dbReference>
<feature type="repeat" description="WD" evidence="9">
    <location>
        <begin position="350"/>
        <end position="380"/>
    </location>
</feature>
<feature type="region of interest" description="Disordered" evidence="11">
    <location>
        <begin position="106"/>
        <end position="141"/>
    </location>
</feature>
<evidence type="ECO:0000256" key="3">
    <source>
        <dbReference type="ARBA" id="ARBA00011725"/>
    </source>
</evidence>
<feature type="region of interest" description="Disordered" evidence="11">
    <location>
        <begin position="396"/>
        <end position="434"/>
    </location>
</feature>